<reference evidence="9" key="1">
    <citation type="submission" date="2020-12" db="UniProtKB">
        <authorList>
            <consortium name="WormBaseParasite"/>
        </authorList>
    </citation>
    <scope>IDENTIFICATION</scope>
    <source>
        <strain evidence="9">MHco3</strain>
    </source>
</reference>
<feature type="compositionally biased region" description="Low complexity" evidence="5">
    <location>
        <begin position="787"/>
        <end position="801"/>
    </location>
</feature>
<dbReference type="SMART" id="SM00249">
    <property type="entry name" value="PHD"/>
    <property type="match status" value="1"/>
</dbReference>
<feature type="compositionally biased region" description="Basic and acidic residues" evidence="5">
    <location>
        <begin position="407"/>
        <end position="447"/>
    </location>
</feature>
<feature type="region of interest" description="Disordered" evidence="5">
    <location>
        <begin position="876"/>
        <end position="908"/>
    </location>
</feature>
<dbReference type="InterPro" id="IPR019786">
    <property type="entry name" value="Zinc_finger_PHD-type_CS"/>
</dbReference>
<feature type="compositionally biased region" description="Basic and acidic residues" evidence="5">
    <location>
        <begin position="641"/>
        <end position="660"/>
    </location>
</feature>
<evidence type="ECO:0000256" key="3">
    <source>
        <dbReference type="ARBA" id="ARBA00022833"/>
    </source>
</evidence>
<dbReference type="InterPro" id="IPR047157">
    <property type="entry name" value="PHRF1/Atg35"/>
</dbReference>
<dbReference type="AlphaFoldDB" id="A0A7I4YQ36"/>
<protein>
    <submittedName>
        <fullName evidence="9">PHD and RING finger domain-containing protein 1</fullName>
    </submittedName>
</protein>
<dbReference type="InterPro" id="IPR019787">
    <property type="entry name" value="Znf_PHD-finger"/>
</dbReference>
<feature type="compositionally biased region" description="Basic and acidic residues" evidence="5">
    <location>
        <begin position="596"/>
        <end position="611"/>
    </location>
</feature>
<dbReference type="Pfam" id="PF13639">
    <property type="entry name" value="zf-RING_2"/>
    <property type="match status" value="1"/>
</dbReference>
<feature type="compositionally biased region" description="Low complexity" evidence="5">
    <location>
        <begin position="627"/>
        <end position="637"/>
    </location>
</feature>
<dbReference type="SMART" id="SM00184">
    <property type="entry name" value="RING"/>
    <property type="match status" value="2"/>
</dbReference>
<evidence type="ECO:0000313" key="8">
    <source>
        <dbReference type="Proteomes" id="UP000025227"/>
    </source>
</evidence>
<feature type="region of interest" description="Disordered" evidence="5">
    <location>
        <begin position="185"/>
        <end position="220"/>
    </location>
</feature>
<evidence type="ECO:0000313" key="9">
    <source>
        <dbReference type="WBParaSite" id="HCON_00122545-00001"/>
    </source>
</evidence>
<evidence type="ECO:0000256" key="1">
    <source>
        <dbReference type="ARBA" id="ARBA00022723"/>
    </source>
</evidence>
<dbReference type="Pfam" id="PF00628">
    <property type="entry name" value="PHD"/>
    <property type="match status" value="1"/>
</dbReference>
<dbReference type="OMA" id="AIRYREY"/>
<keyword evidence="8" id="KW-1185">Reference proteome</keyword>
<keyword evidence="3" id="KW-0862">Zinc</keyword>
<dbReference type="PROSITE" id="PS50016">
    <property type="entry name" value="ZF_PHD_2"/>
    <property type="match status" value="1"/>
</dbReference>
<evidence type="ECO:0000259" key="6">
    <source>
        <dbReference type="PROSITE" id="PS50016"/>
    </source>
</evidence>
<feature type="domain" description="PHD-type" evidence="6">
    <location>
        <begin position="91"/>
        <end position="142"/>
    </location>
</feature>
<feature type="region of interest" description="Disordered" evidence="5">
    <location>
        <begin position="335"/>
        <end position="366"/>
    </location>
</feature>
<dbReference type="InterPro" id="IPR001965">
    <property type="entry name" value="Znf_PHD"/>
</dbReference>
<feature type="compositionally biased region" description="Basic and acidic residues" evidence="5">
    <location>
        <begin position="494"/>
        <end position="540"/>
    </location>
</feature>
<feature type="compositionally biased region" description="Polar residues" evidence="5">
    <location>
        <begin position="449"/>
        <end position="460"/>
    </location>
</feature>
<name>A0A7I4YQ36_HAECO</name>
<keyword evidence="1" id="KW-0479">Metal-binding</keyword>
<dbReference type="OrthoDB" id="1935339at2759"/>
<dbReference type="WBParaSite" id="HCON_00122545-00001">
    <property type="protein sequence ID" value="HCON_00122545-00001"/>
    <property type="gene ID" value="HCON_00122545"/>
</dbReference>
<dbReference type="GO" id="GO:0008270">
    <property type="term" value="F:zinc ion binding"/>
    <property type="evidence" value="ECO:0007669"/>
    <property type="project" value="UniProtKB-KW"/>
</dbReference>
<dbReference type="InterPro" id="IPR013083">
    <property type="entry name" value="Znf_RING/FYVE/PHD"/>
</dbReference>
<proteinExistence type="predicted"/>
<evidence type="ECO:0000259" key="7">
    <source>
        <dbReference type="PROSITE" id="PS50089"/>
    </source>
</evidence>
<evidence type="ECO:0000256" key="2">
    <source>
        <dbReference type="ARBA" id="ARBA00022771"/>
    </source>
</evidence>
<dbReference type="CDD" id="cd15543">
    <property type="entry name" value="PHD_RSF1"/>
    <property type="match status" value="1"/>
</dbReference>
<feature type="compositionally biased region" description="Polar residues" evidence="5">
    <location>
        <begin position="612"/>
        <end position="622"/>
    </location>
</feature>
<accession>A0A7I4YQ36</accession>
<feature type="domain" description="RING-type" evidence="7">
    <location>
        <begin position="10"/>
        <end position="50"/>
    </location>
</feature>
<dbReference type="PANTHER" id="PTHR12618:SF20">
    <property type="entry name" value="PHD AND RING FINGER DOMAIN-CONTAINING PROTEIN 1"/>
    <property type="match status" value="1"/>
</dbReference>
<dbReference type="SUPFAM" id="SSF57903">
    <property type="entry name" value="FYVE/PHD zinc finger"/>
    <property type="match status" value="1"/>
</dbReference>
<feature type="compositionally biased region" description="Acidic residues" evidence="5">
    <location>
        <begin position="189"/>
        <end position="219"/>
    </location>
</feature>
<dbReference type="PANTHER" id="PTHR12618">
    <property type="entry name" value="PHD AND RING FINGER DOMAIN-CONTAINING PROTEIN 1"/>
    <property type="match status" value="1"/>
</dbReference>
<evidence type="ECO:0000256" key="5">
    <source>
        <dbReference type="SAM" id="MobiDB-lite"/>
    </source>
</evidence>
<feature type="compositionally biased region" description="Basic and acidic residues" evidence="5">
    <location>
        <begin position="708"/>
        <end position="725"/>
    </location>
</feature>
<feature type="compositionally biased region" description="Basic and acidic residues" evidence="5">
    <location>
        <begin position="744"/>
        <end position="769"/>
    </location>
</feature>
<evidence type="ECO:0000256" key="4">
    <source>
        <dbReference type="PROSITE-ProRule" id="PRU00175"/>
    </source>
</evidence>
<feature type="compositionally biased region" description="Basic residues" evidence="5">
    <location>
        <begin position="247"/>
        <end position="290"/>
    </location>
</feature>
<dbReference type="SUPFAM" id="SSF57850">
    <property type="entry name" value="RING/U-box"/>
    <property type="match status" value="1"/>
</dbReference>
<dbReference type="PROSITE" id="PS50089">
    <property type="entry name" value="ZF_RING_2"/>
    <property type="match status" value="1"/>
</dbReference>
<feature type="region of interest" description="Disordered" evidence="5">
    <location>
        <begin position="237"/>
        <end position="298"/>
    </location>
</feature>
<dbReference type="InterPro" id="IPR001841">
    <property type="entry name" value="Znf_RING"/>
</dbReference>
<organism evidence="8 9">
    <name type="scientific">Haemonchus contortus</name>
    <name type="common">Barber pole worm</name>
    <dbReference type="NCBI Taxonomy" id="6289"/>
    <lineage>
        <taxon>Eukaryota</taxon>
        <taxon>Metazoa</taxon>
        <taxon>Ecdysozoa</taxon>
        <taxon>Nematoda</taxon>
        <taxon>Chromadorea</taxon>
        <taxon>Rhabditida</taxon>
        <taxon>Rhabditina</taxon>
        <taxon>Rhabditomorpha</taxon>
        <taxon>Strongyloidea</taxon>
        <taxon>Trichostrongylidae</taxon>
        <taxon>Haemonchus</taxon>
    </lineage>
</organism>
<feature type="compositionally biased region" description="Polar residues" evidence="5">
    <location>
        <begin position="728"/>
        <end position="743"/>
    </location>
</feature>
<feature type="compositionally biased region" description="Basic and acidic residues" evidence="5">
    <location>
        <begin position="337"/>
        <end position="352"/>
    </location>
</feature>
<dbReference type="Gene3D" id="3.30.40.10">
    <property type="entry name" value="Zinc/RING finger domain, C3HC4 (zinc finger)"/>
    <property type="match status" value="2"/>
</dbReference>
<keyword evidence="2 4" id="KW-0863">Zinc-finger</keyword>
<sequence>MSSPGADDVCPICLCSIEEEFSRPENCQHRFDLDCLTEWAKLRLSCPSCRATFGAIYTYKLLEGKPTLRKVQKMEQPAEAEPFDETNPLDFTVCEICSGGTHEELLLICDQCDRGFHTFCLTPPLDAVPTSEQWFCPRCEESRMMQPSSSRRSEPSARAIRLVQRTALAERVRRALARNRRVVEIVESSTEEEESDEEEEEEEGEEQEDVSASSSEEEVKDFFEDDARVLGDMEYDVPYGEVPLPSVRRRSKKERTAGKKAAKPKKKKVTKRRTKGKRRKVKRVRRKRTTSTHSTKEGPLDAFVLRRGVARDPIARLSLLGAGLEPVADEDPLITENSRRFDRPITRRKEESPPATNGETEEKANVDTCDLLGSIIPEQTKTLAPGRLFAVRGGRFNTTEDFEKYKARTTDHMSSELKERLGIPVEKADPPEERPKHNKDSEVHKADTTGVNKQESSSIQGGDYTLFKKPELKDAIRYREYKKKEAKSALCSRIPDRNMKQSSDERRSSGYRHCSDDRKRNDQDRKPEERCQQSVRREGYPHGQNSGERTSAVKDRDHSSNAQYERYAEGSSHSKFGAAKVHASDEKKASATLNQERQRNDFLRLMRDGKAESSSAQKSNQYEKLGSSRNSSNAASSLQRHQSDHDRKVPSEKKVEEHRTLSNQKLTQLAKQTVEMTSSLSLRNVRPNNSSCEYQHHNVNGKCTGSFEAKRDDNSKRPHLVERKYHSNHLNPSSDSLRSANSDRQLKPEKSEREDRGLDTKPVSEKISTEDPSACVSSTEWMPNLQAPSAAPATGPSPNGAKSEASNRKMSSEELLSTIEGFAKDGIRFYKRRLTREEYKDVMRAVVRECYKKRVLDEIKIKEKVKMYVHAVKNGESLPSGHSSMKRNEGPSGIQMSAPIKRPKVETW</sequence>
<dbReference type="PROSITE" id="PS01359">
    <property type="entry name" value="ZF_PHD_1"/>
    <property type="match status" value="1"/>
</dbReference>
<dbReference type="InterPro" id="IPR011011">
    <property type="entry name" value="Znf_FYVE_PHD"/>
</dbReference>
<feature type="compositionally biased region" description="Polar residues" evidence="5">
    <location>
        <begin position="661"/>
        <end position="703"/>
    </location>
</feature>
<feature type="region of interest" description="Disordered" evidence="5">
    <location>
        <begin position="483"/>
        <end position="812"/>
    </location>
</feature>
<feature type="region of interest" description="Disordered" evidence="5">
    <location>
        <begin position="407"/>
        <end position="469"/>
    </location>
</feature>
<dbReference type="Proteomes" id="UP000025227">
    <property type="component" value="Unplaced"/>
</dbReference>